<dbReference type="InterPro" id="IPR050557">
    <property type="entry name" value="RTX_toxin/Mannuronan_C5-epim"/>
</dbReference>
<dbReference type="eggNOG" id="COG2931">
    <property type="taxonomic scope" value="Bacteria"/>
</dbReference>
<sequence>MDEEFPLDNEQDYGGEGGEEDDAYAETEQSDSGEEGTEGEPAGAESGDLPLGLLDTESTDYDPNLVYTAFDEQDPAAGGQDFDWQGQDGGNPFGDSFDQEMGGLNFGLEDAPFSTGDQDLNAEAPALDIDQPFSTGDQDLNGDAPALDMDLPTFVPDTSPDDATVASTPTAPLGAAPAGPSFSETRDAKGNITLAGGDRNDTFNVTSHCDHDGNIDGVTVRDGRGRGHDYLGADADHLTIDGGKGDDTIRVDASVHNAMHLVGGDGNDRISGGSGDDRIEGGAGNDDISGGAGKDFIDGGQGNDYLRGGAGKDRLIGGDGNDLISGGADRDYIDGGKGDDELYGNDGDDTIYGGQGKDLVSGDAGNDYLEGGKGDDTVSGGTGDDFVSGGRGNDAVLGGEGNDTLNGGEGKDRLVGSSGDDTLYADSSDRTDGGAGTNRTVAVEFDSTLGSNISFDTNADVDGNPDTPDARALSGDEQAAFRDRVEDDLDLMRSSVNGQQLLRDIDNTGQNVTFRQIDVDNGYADWAGRGVGNNPFLDASGNPAAGQDVTIGYNPNINVEIGGKEETPFEVLYHEMSHGWNITSGTLQSGTYTGADEPAGSANNDERQAVGLPNQGVPFDNDNNPATPASRDNPTYATERGISDELGRQQRPNYTGPLT</sequence>
<dbReference type="Pfam" id="PF14891">
    <property type="entry name" value="Peptidase_M91"/>
    <property type="match status" value="1"/>
</dbReference>
<feature type="region of interest" description="Disordered" evidence="3">
    <location>
        <begin position="264"/>
        <end position="296"/>
    </location>
</feature>
<dbReference type="OrthoDB" id="507538at2"/>
<dbReference type="Gene3D" id="2.150.10.10">
    <property type="entry name" value="Serralysin-like metalloprotease, C-terminal"/>
    <property type="match status" value="3"/>
</dbReference>
<dbReference type="AlphaFoldDB" id="U5QGU7"/>
<evidence type="ECO:0000256" key="3">
    <source>
        <dbReference type="SAM" id="MobiDB-lite"/>
    </source>
</evidence>
<keyword evidence="2" id="KW-0964">Secreted</keyword>
<name>U5QGU7_GLOK1</name>
<dbReference type="SUPFAM" id="SSF51120">
    <property type="entry name" value="beta-Roll"/>
    <property type="match status" value="2"/>
</dbReference>
<dbReference type="InterPro" id="IPR011049">
    <property type="entry name" value="Serralysin-like_metalloprot_C"/>
</dbReference>
<dbReference type="Proteomes" id="UP000017396">
    <property type="component" value="Chromosome"/>
</dbReference>
<accession>U5QGU7</accession>
<organism evidence="4 5">
    <name type="scientific">Gloeobacter kilaueensis (strain ATCC BAA-2537 / CCAP 1431/1 / ULC 316 / JS1)</name>
    <dbReference type="NCBI Taxonomy" id="1183438"/>
    <lineage>
        <taxon>Bacteria</taxon>
        <taxon>Bacillati</taxon>
        <taxon>Cyanobacteriota</taxon>
        <taxon>Cyanophyceae</taxon>
        <taxon>Gloeobacterales</taxon>
        <taxon>Gloeobacteraceae</taxon>
        <taxon>Gloeobacter</taxon>
    </lineage>
</organism>
<gene>
    <name evidence="4" type="ORF">GKIL_0578</name>
</gene>
<dbReference type="PRINTS" id="PR00313">
    <property type="entry name" value="CABNDNGRPT"/>
</dbReference>
<dbReference type="STRING" id="1183438.GKIL_0578"/>
<feature type="compositionally biased region" description="Acidic residues" evidence="3">
    <location>
        <begin position="1"/>
        <end position="38"/>
    </location>
</feature>
<comment type="subcellular location">
    <subcellularLocation>
        <location evidence="1">Secreted</location>
    </subcellularLocation>
</comment>
<dbReference type="PATRIC" id="fig|1183438.3.peg.578"/>
<dbReference type="PROSITE" id="PS00307">
    <property type="entry name" value="LECTIN_LEGUME_BETA"/>
    <property type="match status" value="1"/>
</dbReference>
<feature type="region of interest" description="Disordered" evidence="3">
    <location>
        <begin position="73"/>
        <end position="105"/>
    </location>
</feature>
<dbReference type="InterPro" id="IPR019825">
    <property type="entry name" value="Lectin_legB_Mn/Ca_BS"/>
</dbReference>
<feature type="compositionally biased region" description="Polar residues" evidence="3">
    <location>
        <begin position="621"/>
        <end position="636"/>
    </location>
</feature>
<dbReference type="PANTHER" id="PTHR38340:SF1">
    <property type="entry name" value="S-LAYER PROTEIN"/>
    <property type="match status" value="1"/>
</dbReference>
<feature type="region of interest" description="Disordered" evidence="3">
    <location>
        <begin position="158"/>
        <end position="186"/>
    </location>
</feature>
<evidence type="ECO:0000256" key="1">
    <source>
        <dbReference type="ARBA" id="ARBA00004613"/>
    </source>
</evidence>
<dbReference type="InterPro" id="IPR028208">
    <property type="entry name" value="Effector_pro_NleD-like"/>
</dbReference>
<proteinExistence type="predicted"/>
<evidence type="ECO:0000313" key="5">
    <source>
        <dbReference type="Proteomes" id="UP000017396"/>
    </source>
</evidence>
<feature type="compositionally biased region" description="Low complexity" evidence="3">
    <location>
        <begin position="166"/>
        <end position="181"/>
    </location>
</feature>
<dbReference type="KEGG" id="glj:GKIL_0578"/>
<dbReference type="RefSeq" id="WP_023171859.1">
    <property type="nucleotide sequence ID" value="NC_022600.1"/>
</dbReference>
<dbReference type="Pfam" id="PF00353">
    <property type="entry name" value="HemolysinCabind"/>
    <property type="match status" value="5"/>
</dbReference>
<dbReference type="GO" id="GO:0005509">
    <property type="term" value="F:calcium ion binding"/>
    <property type="evidence" value="ECO:0007669"/>
    <property type="project" value="InterPro"/>
</dbReference>
<feature type="region of interest" description="Disordered" evidence="3">
    <location>
        <begin position="1"/>
        <end position="60"/>
    </location>
</feature>
<dbReference type="EMBL" id="CP003587">
    <property type="protein sequence ID" value="AGY56824.1"/>
    <property type="molecule type" value="Genomic_DNA"/>
</dbReference>
<reference evidence="4 5" key="1">
    <citation type="journal article" date="2013" name="PLoS ONE">
        <title>Cultivation and Complete Genome Sequencing of Gloeobacter kilaueensis sp. nov., from a Lava Cave in Kilauea Caldera, Hawai'i.</title>
        <authorList>
            <person name="Saw J.H."/>
            <person name="Schatz M."/>
            <person name="Brown M.V."/>
            <person name="Kunkel D.D."/>
            <person name="Foster J.S."/>
            <person name="Shick H."/>
            <person name="Christensen S."/>
            <person name="Hou S."/>
            <person name="Wan X."/>
            <person name="Donachie S.P."/>
        </authorList>
    </citation>
    <scope>NUCLEOTIDE SEQUENCE [LARGE SCALE GENOMIC DNA]</scope>
    <source>
        <strain evidence="5">JS</strain>
    </source>
</reference>
<dbReference type="GO" id="GO:0005576">
    <property type="term" value="C:extracellular region"/>
    <property type="evidence" value="ECO:0007669"/>
    <property type="project" value="UniProtKB-SubCell"/>
</dbReference>
<protein>
    <submittedName>
        <fullName evidence="4">RTX toxins-related Ca2+-binding protein</fullName>
    </submittedName>
</protein>
<evidence type="ECO:0000256" key="2">
    <source>
        <dbReference type="ARBA" id="ARBA00022525"/>
    </source>
</evidence>
<dbReference type="PROSITE" id="PS00330">
    <property type="entry name" value="HEMOLYSIN_CALCIUM"/>
    <property type="match status" value="5"/>
</dbReference>
<feature type="region of interest" description="Disordered" evidence="3">
    <location>
        <begin position="335"/>
        <end position="438"/>
    </location>
</feature>
<dbReference type="HOGENOM" id="CLU_448898_0_0_3"/>
<evidence type="ECO:0000313" key="4">
    <source>
        <dbReference type="EMBL" id="AGY56824.1"/>
    </source>
</evidence>
<feature type="region of interest" description="Disordered" evidence="3">
    <location>
        <begin position="588"/>
        <end position="659"/>
    </location>
</feature>
<keyword evidence="5" id="KW-1185">Reference proteome</keyword>
<dbReference type="PANTHER" id="PTHR38340">
    <property type="entry name" value="S-LAYER PROTEIN"/>
    <property type="match status" value="1"/>
</dbReference>
<dbReference type="InterPro" id="IPR018511">
    <property type="entry name" value="Hemolysin-typ_Ca-bd_CS"/>
</dbReference>
<feature type="region of interest" description="Disordered" evidence="3">
    <location>
        <begin position="456"/>
        <end position="477"/>
    </location>
</feature>
<feature type="compositionally biased region" description="Polar residues" evidence="3">
    <location>
        <begin position="650"/>
        <end position="659"/>
    </location>
</feature>
<dbReference type="InterPro" id="IPR001343">
    <property type="entry name" value="Hemolysn_Ca-bd"/>
</dbReference>